<organism evidence="2 3">
    <name type="scientific">Solanum verrucosum</name>
    <dbReference type="NCBI Taxonomy" id="315347"/>
    <lineage>
        <taxon>Eukaryota</taxon>
        <taxon>Viridiplantae</taxon>
        <taxon>Streptophyta</taxon>
        <taxon>Embryophyta</taxon>
        <taxon>Tracheophyta</taxon>
        <taxon>Spermatophyta</taxon>
        <taxon>Magnoliopsida</taxon>
        <taxon>eudicotyledons</taxon>
        <taxon>Gunneridae</taxon>
        <taxon>Pentapetalae</taxon>
        <taxon>asterids</taxon>
        <taxon>lamiids</taxon>
        <taxon>Solanales</taxon>
        <taxon>Solanaceae</taxon>
        <taxon>Solanoideae</taxon>
        <taxon>Solaneae</taxon>
        <taxon>Solanum</taxon>
    </lineage>
</organism>
<protein>
    <recommendedName>
        <fullName evidence="4">Polyprotein protein</fullName>
    </recommendedName>
</protein>
<evidence type="ECO:0008006" key="4">
    <source>
        <dbReference type="Google" id="ProtNLM"/>
    </source>
</evidence>
<keyword evidence="3" id="KW-1185">Reference proteome</keyword>
<feature type="compositionally biased region" description="Acidic residues" evidence="1">
    <location>
        <begin position="107"/>
        <end position="123"/>
    </location>
</feature>
<gene>
    <name evidence="2" type="ORF">MTR67_044204</name>
</gene>
<sequence>MIERDIVIAIAPIQAELREHRELITAYGTSLDALTVRMEACEQSGRQSADVTALRADITNLKGDVDELESMDLSIFFGTVDLPEVPSIYLPHIFVIPPATTIGDSTVVDDDVDSDAPENNEEENGTRDAVVYDDLEDLEGAMVKTTMETSLRDASMVGSSREKDGSKSGTDAQINRVLDVQSSP</sequence>
<dbReference type="Gene3D" id="1.20.5.340">
    <property type="match status" value="1"/>
</dbReference>
<reference evidence="2" key="1">
    <citation type="submission" date="2023-08" db="EMBL/GenBank/DDBJ databases">
        <title>A de novo genome assembly of Solanum verrucosum Schlechtendal, a Mexican diploid species geographically isolated from the other diploid A-genome species in potato relatives.</title>
        <authorList>
            <person name="Hosaka K."/>
        </authorList>
    </citation>
    <scope>NUCLEOTIDE SEQUENCE</scope>
    <source>
        <tissue evidence="2">Young leaves</tissue>
    </source>
</reference>
<evidence type="ECO:0000256" key="1">
    <source>
        <dbReference type="SAM" id="MobiDB-lite"/>
    </source>
</evidence>
<evidence type="ECO:0000313" key="3">
    <source>
        <dbReference type="Proteomes" id="UP001234989"/>
    </source>
</evidence>
<dbReference type="EMBL" id="CP133621">
    <property type="protein sequence ID" value="WMV50819.1"/>
    <property type="molecule type" value="Genomic_DNA"/>
</dbReference>
<dbReference type="Proteomes" id="UP001234989">
    <property type="component" value="Chromosome 10"/>
</dbReference>
<accession>A0AAF0UT27</accession>
<name>A0AAF0UT27_SOLVR</name>
<feature type="region of interest" description="Disordered" evidence="1">
    <location>
        <begin position="145"/>
        <end position="184"/>
    </location>
</feature>
<evidence type="ECO:0000313" key="2">
    <source>
        <dbReference type="EMBL" id="WMV50819.1"/>
    </source>
</evidence>
<proteinExistence type="predicted"/>
<dbReference type="AlphaFoldDB" id="A0AAF0UT27"/>
<feature type="region of interest" description="Disordered" evidence="1">
    <location>
        <begin position="105"/>
        <end position="127"/>
    </location>
</feature>